<keyword evidence="2" id="KW-1185">Reference proteome</keyword>
<dbReference type="EMBL" id="VMRJ01000001">
    <property type="protein sequence ID" value="TVT42677.1"/>
    <property type="molecule type" value="Genomic_DNA"/>
</dbReference>
<dbReference type="Proteomes" id="UP000317624">
    <property type="component" value="Unassembled WGS sequence"/>
</dbReference>
<name>A0A558C1W7_9BACT</name>
<proteinExistence type="predicted"/>
<accession>A0A558C1W7</accession>
<protein>
    <submittedName>
        <fullName evidence="1">Uncharacterized protein</fullName>
    </submittedName>
</protein>
<dbReference type="AlphaFoldDB" id="A0A558C1W7"/>
<dbReference type="RefSeq" id="WP_144843037.1">
    <property type="nucleotide sequence ID" value="NZ_VMRJ01000001.1"/>
</dbReference>
<comment type="caution">
    <text evidence="1">The sequence shown here is derived from an EMBL/GenBank/DDBJ whole genome shotgun (WGS) entry which is preliminary data.</text>
</comment>
<dbReference type="OrthoDB" id="1437849at2"/>
<gene>
    <name evidence="1" type="ORF">FNT36_00875</name>
</gene>
<sequence>MAETAVDLNRDGQASKDLLKEIPDLSLSAGQLILLIQNNVKLFEQFWPQAYVTQDYRQSSPDSLLLQGYADQIMPRYFSFDKSITRLVVEPGPAAAADGGRFPAPEEVKLEGNEQIRVVVNRLLFTRQGWRLVRVTTWYKRYTIIT</sequence>
<reference evidence="1 2" key="1">
    <citation type="submission" date="2019-07" db="EMBL/GenBank/DDBJ databases">
        <title>Hymenobacter sp. straun FUR1 Genome sequencing and assembly.</title>
        <authorList>
            <person name="Chhetri G."/>
        </authorList>
    </citation>
    <scope>NUCLEOTIDE SEQUENCE [LARGE SCALE GENOMIC DNA]</scope>
    <source>
        <strain evidence="1 2">Fur1</strain>
    </source>
</reference>
<evidence type="ECO:0000313" key="1">
    <source>
        <dbReference type="EMBL" id="TVT42677.1"/>
    </source>
</evidence>
<evidence type="ECO:0000313" key="2">
    <source>
        <dbReference type="Proteomes" id="UP000317624"/>
    </source>
</evidence>
<organism evidence="1 2">
    <name type="scientific">Hymenobacter setariae</name>
    <dbReference type="NCBI Taxonomy" id="2594794"/>
    <lineage>
        <taxon>Bacteria</taxon>
        <taxon>Pseudomonadati</taxon>
        <taxon>Bacteroidota</taxon>
        <taxon>Cytophagia</taxon>
        <taxon>Cytophagales</taxon>
        <taxon>Hymenobacteraceae</taxon>
        <taxon>Hymenobacter</taxon>
    </lineage>
</organism>